<name>A0A829BRX2_STRMG</name>
<feature type="non-terminal residue" evidence="1">
    <location>
        <position position="1"/>
    </location>
</feature>
<accession>A0A829BRX2</accession>
<comment type="caution">
    <text evidence="1">The sequence shown here is derived from an EMBL/GenBank/DDBJ whole genome shotgun (WGS) entry which is preliminary data.</text>
</comment>
<evidence type="ECO:0000313" key="2">
    <source>
        <dbReference type="Proteomes" id="UP000011676"/>
    </source>
</evidence>
<protein>
    <submittedName>
        <fullName evidence="1">Uncharacterized protein</fullName>
    </submittedName>
</protein>
<evidence type="ECO:0000313" key="1">
    <source>
        <dbReference type="EMBL" id="EMC20646.1"/>
    </source>
</evidence>
<reference evidence="1 2" key="1">
    <citation type="journal article" date="2013" name="Mol. Biol. Evol.">
        <title>Evolutionary and population genomics of the cavity causing bacteria Streptococcus mutans.</title>
        <authorList>
            <person name="Cornejo O.E."/>
            <person name="Lefebure T."/>
            <person name="Pavinski Bitar P.D."/>
            <person name="Lang P."/>
            <person name="Richards V.P."/>
            <person name="Eilertson K."/>
            <person name="Do T."/>
            <person name="Beighton D."/>
            <person name="Zeng L."/>
            <person name="Ahn S.J."/>
            <person name="Burne R.A."/>
            <person name="Siepel A."/>
            <person name="Bustamante C.D."/>
            <person name="Stanhope M.J."/>
        </authorList>
    </citation>
    <scope>NUCLEOTIDE SEQUENCE [LARGE SCALE GENOMIC DNA]</scope>
    <source>
        <strain evidence="1 2">SM6</strain>
    </source>
</reference>
<dbReference type="EMBL" id="AHSR01000090">
    <property type="protein sequence ID" value="EMC20646.1"/>
    <property type="molecule type" value="Genomic_DNA"/>
</dbReference>
<sequence length="51" mass="5490">AASAAIGGETRANAMLAPMPTIIDIVAYVLLTRKGLDLLTHLQTFLMFNPF</sequence>
<organism evidence="1 2">
    <name type="scientific">Streptococcus mutans SM6</name>
    <dbReference type="NCBI Taxonomy" id="857119"/>
    <lineage>
        <taxon>Bacteria</taxon>
        <taxon>Bacillati</taxon>
        <taxon>Bacillota</taxon>
        <taxon>Bacilli</taxon>
        <taxon>Lactobacillales</taxon>
        <taxon>Streptococcaceae</taxon>
        <taxon>Streptococcus</taxon>
    </lineage>
</organism>
<dbReference type="Proteomes" id="UP000011676">
    <property type="component" value="Unassembled WGS sequence"/>
</dbReference>
<dbReference type="AlphaFoldDB" id="A0A829BRX2"/>
<gene>
    <name evidence="1" type="ORF">SMU82_09758</name>
</gene>
<proteinExistence type="predicted"/>